<proteinExistence type="predicted"/>
<keyword evidence="1" id="KW-0808">Transferase</keyword>
<dbReference type="SUPFAM" id="SSF53335">
    <property type="entry name" value="S-adenosyl-L-methionine-dependent methyltransferases"/>
    <property type="match status" value="1"/>
</dbReference>
<evidence type="ECO:0000313" key="2">
    <source>
        <dbReference type="Proteomes" id="UP000785200"/>
    </source>
</evidence>
<protein>
    <submittedName>
        <fullName evidence="1">Methyltransferase tdiE</fullName>
    </submittedName>
</protein>
<reference evidence="1" key="1">
    <citation type="submission" date="2019-07" db="EMBL/GenBank/DDBJ databases">
        <title>Hyphodiscus hymeniophilus genome sequencing and assembly.</title>
        <authorList>
            <person name="Kramer G."/>
            <person name="Nodwell J."/>
        </authorList>
    </citation>
    <scope>NUCLEOTIDE SEQUENCE</scope>
    <source>
        <strain evidence="1">ATCC 34498</strain>
    </source>
</reference>
<dbReference type="CDD" id="cd02440">
    <property type="entry name" value="AdoMet_MTases"/>
    <property type="match status" value="1"/>
</dbReference>
<dbReference type="Proteomes" id="UP000785200">
    <property type="component" value="Unassembled WGS sequence"/>
</dbReference>
<dbReference type="PANTHER" id="PTHR43591">
    <property type="entry name" value="METHYLTRANSFERASE"/>
    <property type="match status" value="1"/>
</dbReference>
<keyword evidence="1" id="KW-0489">Methyltransferase</keyword>
<accession>A0A9P6VRE9</accession>
<evidence type="ECO:0000313" key="1">
    <source>
        <dbReference type="EMBL" id="KAG0652808.1"/>
    </source>
</evidence>
<sequence length="221" mass="25328">MKTGGDTMPKRMLIENDRLDLMHHLLVLRCDDRLHYAPIGREPKRILDLGDAYPSAAVLGNDLSPVQPNEVPPNVIFEVDDIEAEWCFSSRFDYIHCRYLAGSVGDWPRLMEQAFKFTKPGGWVEFQDFDMRFFSTDDTFVQGCAADQWAKELVLALETMDREPEPGPKLEKWVRDAGFANISHQVLPIPVGIWPKERRMRLEPATSRCSSKDSKLSPYVL</sequence>
<dbReference type="OrthoDB" id="2013972at2759"/>
<dbReference type="InterPro" id="IPR029063">
    <property type="entry name" value="SAM-dependent_MTases_sf"/>
</dbReference>
<keyword evidence="2" id="KW-1185">Reference proteome</keyword>
<dbReference type="Pfam" id="PF13489">
    <property type="entry name" value="Methyltransf_23"/>
    <property type="match status" value="1"/>
</dbReference>
<gene>
    <name evidence="1" type="ORF">D0Z07_0640</name>
</gene>
<dbReference type="GO" id="GO:0032259">
    <property type="term" value="P:methylation"/>
    <property type="evidence" value="ECO:0007669"/>
    <property type="project" value="UniProtKB-KW"/>
</dbReference>
<dbReference type="PANTHER" id="PTHR43591:SF10">
    <property type="entry name" value="ABC TRANSMEMBRANE TYPE-1 DOMAIN-CONTAINING PROTEIN-RELATED"/>
    <property type="match status" value="1"/>
</dbReference>
<dbReference type="Gene3D" id="3.40.50.150">
    <property type="entry name" value="Vaccinia Virus protein VP39"/>
    <property type="match status" value="1"/>
</dbReference>
<dbReference type="AlphaFoldDB" id="A0A9P6VRE9"/>
<name>A0A9P6VRE9_9HELO</name>
<dbReference type="GO" id="GO:0008168">
    <property type="term" value="F:methyltransferase activity"/>
    <property type="evidence" value="ECO:0007669"/>
    <property type="project" value="UniProtKB-KW"/>
</dbReference>
<organism evidence="1 2">
    <name type="scientific">Hyphodiscus hymeniophilus</name>
    <dbReference type="NCBI Taxonomy" id="353542"/>
    <lineage>
        <taxon>Eukaryota</taxon>
        <taxon>Fungi</taxon>
        <taxon>Dikarya</taxon>
        <taxon>Ascomycota</taxon>
        <taxon>Pezizomycotina</taxon>
        <taxon>Leotiomycetes</taxon>
        <taxon>Helotiales</taxon>
        <taxon>Hyphodiscaceae</taxon>
        <taxon>Hyphodiscus</taxon>
    </lineage>
</organism>
<dbReference type="EMBL" id="VNKQ01000002">
    <property type="protein sequence ID" value="KAG0652808.1"/>
    <property type="molecule type" value="Genomic_DNA"/>
</dbReference>
<comment type="caution">
    <text evidence="1">The sequence shown here is derived from an EMBL/GenBank/DDBJ whole genome shotgun (WGS) entry which is preliminary data.</text>
</comment>